<proteinExistence type="predicted"/>
<dbReference type="GO" id="GO:0005524">
    <property type="term" value="F:ATP binding"/>
    <property type="evidence" value="ECO:0007669"/>
    <property type="project" value="UniProtKB-UniRule"/>
</dbReference>
<name>A0AA38CJW9_TAXCH</name>
<evidence type="ECO:0000256" key="1">
    <source>
        <dbReference type="ARBA" id="ARBA00022741"/>
    </source>
</evidence>
<dbReference type="Proteomes" id="UP000824469">
    <property type="component" value="Unassembled WGS sequence"/>
</dbReference>
<dbReference type="PROSITE" id="PS00107">
    <property type="entry name" value="PROTEIN_KINASE_ATP"/>
    <property type="match status" value="1"/>
</dbReference>
<dbReference type="InterPro" id="IPR000719">
    <property type="entry name" value="Prot_kinase_dom"/>
</dbReference>
<dbReference type="GO" id="GO:0004672">
    <property type="term" value="F:protein kinase activity"/>
    <property type="evidence" value="ECO:0007669"/>
    <property type="project" value="InterPro"/>
</dbReference>
<dbReference type="InterPro" id="IPR017441">
    <property type="entry name" value="Protein_kinase_ATP_BS"/>
</dbReference>
<sequence length="73" mass="8013">ELRIATKGFADREVLGSGGSGRVYQGVLPGTGQEVAVKCINKEVHEGMKEFIAEITSMGRLQHRNLVQLRGWC</sequence>
<dbReference type="Gene3D" id="3.30.200.20">
    <property type="entry name" value="Phosphorylase Kinase, domain 1"/>
    <property type="match status" value="1"/>
</dbReference>
<evidence type="ECO:0000259" key="4">
    <source>
        <dbReference type="PROSITE" id="PS50011"/>
    </source>
</evidence>
<evidence type="ECO:0000256" key="2">
    <source>
        <dbReference type="ARBA" id="ARBA00022840"/>
    </source>
</evidence>
<feature type="non-terminal residue" evidence="5">
    <location>
        <position position="73"/>
    </location>
</feature>
<feature type="binding site" evidence="3">
    <location>
        <position position="38"/>
    </location>
    <ligand>
        <name>ATP</name>
        <dbReference type="ChEBI" id="CHEBI:30616"/>
    </ligand>
</feature>
<evidence type="ECO:0000313" key="6">
    <source>
        <dbReference type="Proteomes" id="UP000824469"/>
    </source>
</evidence>
<organism evidence="5 6">
    <name type="scientific">Taxus chinensis</name>
    <name type="common">Chinese yew</name>
    <name type="synonym">Taxus wallichiana var. chinensis</name>
    <dbReference type="NCBI Taxonomy" id="29808"/>
    <lineage>
        <taxon>Eukaryota</taxon>
        <taxon>Viridiplantae</taxon>
        <taxon>Streptophyta</taxon>
        <taxon>Embryophyta</taxon>
        <taxon>Tracheophyta</taxon>
        <taxon>Spermatophyta</taxon>
        <taxon>Pinopsida</taxon>
        <taxon>Pinidae</taxon>
        <taxon>Conifers II</taxon>
        <taxon>Cupressales</taxon>
        <taxon>Taxaceae</taxon>
        <taxon>Taxus</taxon>
    </lineage>
</organism>
<reference evidence="5 6" key="1">
    <citation type="journal article" date="2021" name="Nat. Plants">
        <title>The Taxus genome provides insights into paclitaxel biosynthesis.</title>
        <authorList>
            <person name="Xiong X."/>
            <person name="Gou J."/>
            <person name="Liao Q."/>
            <person name="Li Y."/>
            <person name="Zhou Q."/>
            <person name="Bi G."/>
            <person name="Li C."/>
            <person name="Du R."/>
            <person name="Wang X."/>
            <person name="Sun T."/>
            <person name="Guo L."/>
            <person name="Liang H."/>
            <person name="Lu P."/>
            <person name="Wu Y."/>
            <person name="Zhang Z."/>
            <person name="Ro D.K."/>
            <person name="Shang Y."/>
            <person name="Huang S."/>
            <person name="Yan J."/>
        </authorList>
    </citation>
    <scope>NUCLEOTIDE SEQUENCE [LARGE SCALE GENOMIC DNA]</scope>
    <source>
        <strain evidence="5">Ta-2019</strain>
    </source>
</reference>
<dbReference type="Pfam" id="PF00069">
    <property type="entry name" value="Pkinase"/>
    <property type="match status" value="1"/>
</dbReference>
<dbReference type="PANTHER" id="PTHR27007">
    <property type="match status" value="1"/>
</dbReference>
<keyword evidence="6" id="KW-1185">Reference proteome</keyword>
<keyword evidence="1 3" id="KW-0547">Nucleotide-binding</keyword>
<evidence type="ECO:0000313" key="5">
    <source>
        <dbReference type="EMBL" id="KAH9297599.1"/>
    </source>
</evidence>
<dbReference type="AlphaFoldDB" id="A0AA38CJW9"/>
<dbReference type="InterPro" id="IPR011009">
    <property type="entry name" value="Kinase-like_dom_sf"/>
</dbReference>
<keyword evidence="2 3" id="KW-0067">ATP-binding</keyword>
<dbReference type="SUPFAM" id="SSF56112">
    <property type="entry name" value="Protein kinase-like (PK-like)"/>
    <property type="match status" value="1"/>
</dbReference>
<feature type="non-terminal residue" evidence="5">
    <location>
        <position position="1"/>
    </location>
</feature>
<dbReference type="EMBL" id="JAHRHJ020000010">
    <property type="protein sequence ID" value="KAH9297599.1"/>
    <property type="molecule type" value="Genomic_DNA"/>
</dbReference>
<accession>A0AA38CJW9</accession>
<gene>
    <name evidence="5" type="ORF">KI387_029281</name>
</gene>
<feature type="domain" description="Protein kinase" evidence="4">
    <location>
        <begin position="9"/>
        <end position="73"/>
    </location>
</feature>
<dbReference type="InterPro" id="IPR050528">
    <property type="entry name" value="L-type_Lectin-RKs"/>
</dbReference>
<protein>
    <recommendedName>
        <fullName evidence="4">Protein kinase domain-containing protein</fullName>
    </recommendedName>
</protein>
<dbReference type="PROSITE" id="PS50011">
    <property type="entry name" value="PROTEIN_KINASE_DOM"/>
    <property type="match status" value="1"/>
</dbReference>
<dbReference type="OMA" id="MEMMEEW"/>
<comment type="caution">
    <text evidence="5">The sequence shown here is derived from an EMBL/GenBank/DDBJ whole genome shotgun (WGS) entry which is preliminary data.</text>
</comment>
<evidence type="ECO:0000256" key="3">
    <source>
        <dbReference type="PROSITE-ProRule" id="PRU10141"/>
    </source>
</evidence>